<keyword evidence="1" id="KW-0805">Transcription regulation</keyword>
<accession>A0AAU8K706</accession>
<organism evidence="7">
    <name type="scientific">Kitasatospora camelliae</name>
    <dbReference type="NCBI Taxonomy" id="3156397"/>
    <lineage>
        <taxon>Bacteria</taxon>
        <taxon>Bacillati</taxon>
        <taxon>Actinomycetota</taxon>
        <taxon>Actinomycetes</taxon>
        <taxon>Kitasatosporales</taxon>
        <taxon>Streptomycetaceae</taxon>
        <taxon>Kitasatospora</taxon>
    </lineage>
</organism>
<keyword evidence="4" id="KW-0597">Phosphoprotein</keyword>
<dbReference type="SMART" id="SM00421">
    <property type="entry name" value="HTH_LUXR"/>
    <property type="match status" value="1"/>
</dbReference>
<feature type="domain" description="HTH luxR-type" evidence="5">
    <location>
        <begin position="133"/>
        <end position="198"/>
    </location>
</feature>
<dbReference type="InterPro" id="IPR000792">
    <property type="entry name" value="Tscrpt_reg_LuxR_C"/>
</dbReference>
<dbReference type="EMBL" id="CP159872">
    <property type="protein sequence ID" value="XCM83114.1"/>
    <property type="molecule type" value="Genomic_DNA"/>
</dbReference>
<feature type="modified residue" description="4-aspartylphosphate" evidence="4">
    <location>
        <position position="56"/>
    </location>
</feature>
<reference evidence="7" key="1">
    <citation type="submission" date="2024-06" db="EMBL/GenBank/DDBJ databases">
        <title>The genome sequences of Kitasatospora sp. strain HUAS MG31.</title>
        <authorList>
            <person name="Mo P."/>
        </authorList>
    </citation>
    <scope>NUCLEOTIDE SEQUENCE</scope>
    <source>
        <strain evidence="7">HUAS MG31</strain>
    </source>
</reference>
<dbReference type="GO" id="GO:0003677">
    <property type="term" value="F:DNA binding"/>
    <property type="evidence" value="ECO:0007669"/>
    <property type="project" value="UniProtKB-KW"/>
</dbReference>
<keyword evidence="2" id="KW-0238">DNA-binding</keyword>
<name>A0AAU8K706_9ACTN</name>
<evidence type="ECO:0000256" key="2">
    <source>
        <dbReference type="ARBA" id="ARBA00023125"/>
    </source>
</evidence>
<dbReference type="PROSITE" id="PS50043">
    <property type="entry name" value="HTH_LUXR_2"/>
    <property type="match status" value="1"/>
</dbReference>
<dbReference type="PANTHER" id="PTHR44688">
    <property type="entry name" value="DNA-BINDING TRANSCRIPTIONAL ACTIVATOR DEVR_DOSR"/>
    <property type="match status" value="1"/>
</dbReference>
<dbReference type="SUPFAM" id="SSF46894">
    <property type="entry name" value="C-terminal effector domain of the bipartite response regulators"/>
    <property type="match status" value="1"/>
</dbReference>
<evidence type="ECO:0000256" key="1">
    <source>
        <dbReference type="ARBA" id="ARBA00023015"/>
    </source>
</evidence>
<dbReference type="PROSITE" id="PS50110">
    <property type="entry name" value="RESPONSE_REGULATORY"/>
    <property type="match status" value="1"/>
</dbReference>
<dbReference type="InterPro" id="IPR011006">
    <property type="entry name" value="CheY-like_superfamily"/>
</dbReference>
<gene>
    <name evidence="7" type="ORF">ABWK59_31410</name>
</gene>
<feature type="domain" description="Response regulatory" evidence="6">
    <location>
        <begin position="7"/>
        <end position="118"/>
    </location>
</feature>
<protein>
    <submittedName>
        <fullName evidence="7">Response regulator transcription factor</fullName>
    </submittedName>
</protein>
<evidence type="ECO:0000313" key="7">
    <source>
        <dbReference type="EMBL" id="XCM83114.1"/>
    </source>
</evidence>
<dbReference type="Gene3D" id="3.40.50.2300">
    <property type="match status" value="1"/>
</dbReference>
<dbReference type="PANTHER" id="PTHR44688:SF16">
    <property type="entry name" value="DNA-BINDING TRANSCRIPTIONAL ACTIVATOR DEVR_DOSR"/>
    <property type="match status" value="1"/>
</dbReference>
<dbReference type="RefSeq" id="WP_354644049.1">
    <property type="nucleotide sequence ID" value="NZ_CP159872.1"/>
</dbReference>
<dbReference type="InterPro" id="IPR016032">
    <property type="entry name" value="Sig_transdc_resp-reg_C-effctor"/>
</dbReference>
<dbReference type="Pfam" id="PF00196">
    <property type="entry name" value="GerE"/>
    <property type="match status" value="1"/>
</dbReference>
<dbReference type="CDD" id="cd06170">
    <property type="entry name" value="LuxR_C_like"/>
    <property type="match status" value="1"/>
</dbReference>
<evidence type="ECO:0000256" key="4">
    <source>
        <dbReference type="PROSITE-ProRule" id="PRU00169"/>
    </source>
</evidence>
<proteinExistence type="predicted"/>
<evidence type="ECO:0000256" key="3">
    <source>
        <dbReference type="ARBA" id="ARBA00023163"/>
    </source>
</evidence>
<dbReference type="SUPFAM" id="SSF52172">
    <property type="entry name" value="CheY-like"/>
    <property type="match status" value="1"/>
</dbReference>
<dbReference type="PRINTS" id="PR00038">
    <property type="entry name" value="HTHLUXR"/>
</dbReference>
<dbReference type="InterPro" id="IPR001789">
    <property type="entry name" value="Sig_transdc_resp-reg_receiver"/>
</dbReference>
<evidence type="ECO:0000259" key="5">
    <source>
        <dbReference type="PROSITE" id="PS50043"/>
    </source>
</evidence>
<dbReference type="KEGG" id="kcm:ABWK59_31410"/>
<dbReference type="GO" id="GO:0000160">
    <property type="term" value="P:phosphorelay signal transduction system"/>
    <property type="evidence" value="ECO:0007669"/>
    <property type="project" value="InterPro"/>
</dbReference>
<dbReference type="AlphaFoldDB" id="A0AAU8K706"/>
<keyword evidence="3" id="KW-0804">Transcription</keyword>
<dbReference type="GO" id="GO:0006355">
    <property type="term" value="P:regulation of DNA-templated transcription"/>
    <property type="evidence" value="ECO:0007669"/>
    <property type="project" value="InterPro"/>
</dbReference>
<sequence length="201" mass="21515">MTTEPTRVAVVSDCPLFRLGLAQVADAAPDLVPTAEVGSVDDVEKHLDDVDVVLLDLQAQPSHLSAAVHRLAGQGAKVLVLCSGLQADIEPAMQAGARGCLSRQAGEQELVAAVRLIASGCAYVSAALAVRSWSDATFHLTEREKQILRLVADGETDHGIAERLGISEHTVHSHLDRLRDKIGSRRRVDLTRFAIAHDIVP</sequence>
<evidence type="ECO:0000259" key="6">
    <source>
        <dbReference type="PROSITE" id="PS50110"/>
    </source>
</evidence>